<feature type="transmembrane region" description="Helical" evidence="1">
    <location>
        <begin position="201"/>
        <end position="219"/>
    </location>
</feature>
<feature type="transmembrane region" description="Helical" evidence="1">
    <location>
        <begin position="274"/>
        <end position="295"/>
    </location>
</feature>
<organism evidence="2 3">
    <name type="scientific">Planomonospora alba</name>
    <dbReference type="NCBI Taxonomy" id="161354"/>
    <lineage>
        <taxon>Bacteria</taxon>
        <taxon>Bacillati</taxon>
        <taxon>Actinomycetota</taxon>
        <taxon>Actinomycetes</taxon>
        <taxon>Streptosporangiales</taxon>
        <taxon>Streptosporangiaceae</taxon>
        <taxon>Planomonospora</taxon>
    </lineage>
</organism>
<feature type="transmembrane region" description="Helical" evidence="1">
    <location>
        <begin position="74"/>
        <end position="97"/>
    </location>
</feature>
<reference evidence="3" key="1">
    <citation type="journal article" date="2019" name="Int. J. Syst. Evol. Microbiol.">
        <title>The Global Catalogue of Microorganisms (GCM) 10K type strain sequencing project: providing services to taxonomists for standard genome sequencing and annotation.</title>
        <authorList>
            <consortium name="The Broad Institute Genomics Platform"/>
            <consortium name="The Broad Institute Genome Sequencing Center for Infectious Disease"/>
            <person name="Wu L."/>
            <person name="Ma J."/>
        </authorList>
    </citation>
    <scope>NUCLEOTIDE SEQUENCE [LARGE SCALE GENOMIC DNA]</scope>
    <source>
        <strain evidence="3">JCM 9373</strain>
    </source>
</reference>
<evidence type="ECO:0000313" key="2">
    <source>
        <dbReference type="EMBL" id="GAA3119745.1"/>
    </source>
</evidence>
<accession>A0ABP6MMU9</accession>
<name>A0ABP6MMU9_9ACTN</name>
<dbReference type="EMBL" id="BAAAUT010000005">
    <property type="protein sequence ID" value="GAA3119745.1"/>
    <property type="molecule type" value="Genomic_DNA"/>
</dbReference>
<keyword evidence="1" id="KW-1133">Transmembrane helix</keyword>
<feature type="transmembrane region" description="Helical" evidence="1">
    <location>
        <begin position="239"/>
        <end position="262"/>
    </location>
</feature>
<gene>
    <name evidence="2" type="ORF">GCM10010466_08250</name>
</gene>
<keyword evidence="1" id="KW-0472">Membrane</keyword>
<evidence type="ECO:0008006" key="4">
    <source>
        <dbReference type="Google" id="ProtNLM"/>
    </source>
</evidence>
<dbReference type="Proteomes" id="UP001500320">
    <property type="component" value="Unassembled WGS sequence"/>
</dbReference>
<feature type="transmembrane region" description="Helical" evidence="1">
    <location>
        <begin position="159"/>
        <end position="181"/>
    </location>
</feature>
<proteinExistence type="predicted"/>
<comment type="caution">
    <text evidence="2">The sequence shown here is derived from an EMBL/GenBank/DDBJ whole genome shotgun (WGS) entry which is preliminary data.</text>
</comment>
<feature type="transmembrane region" description="Helical" evidence="1">
    <location>
        <begin position="118"/>
        <end position="139"/>
    </location>
</feature>
<evidence type="ECO:0000256" key="1">
    <source>
        <dbReference type="SAM" id="Phobius"/>
    </source>
</evidence>
<keyword evidence="1" id="KW-0812">Transmembrane</keyword>
<feature type="transmembrane region" description="Helical" evidence="1">
    <location>
        <begin position="24"/>
        <end position="42"/>
    </location>
</feature>
<protein>
    <recommendedName>
        <fullName evidence="4">Cytochrome C biogenesis protein transmembrane region</fullName>
    </recommendedName>
</protein>
<evidence type="ECO:0000313" key="3">
    <source>
        <dbReference type="Proteomes" id="UP001500320"/>
    </source>
</evidence>
<keyword evidence="3" id="KW-1185">Reference proteome</keyword>
<sequence>MTDIGTVTARSSTGPGAVPVRRGVVIGLSALGGFALTVLWSAPFVDKVIGDGVTSAILGHEAAEAPMTSALAGIAFAFASGLGGTFTACNIAALGAVAPLLGQQRSLRSRFAQTLPPLGWLAAGMAAVSAVYGVVAALFGTHLPQYSTATASSGLSPRLVQSMVVFGVIGLILCYLGLAALKIVKDPLEGVERRFPHIRSLVMGLLIGAFLIGRPFGLYRQLFRDVADSGNPLYGAFAFVTQSLGNIVVLAVVFLLLSVAAGGRVQRWITAKPGRAAVITASAFLVAGVFTFLYWDVRLLARTGVIWYPTITWY</sequence>